<protein>
    <submittedName>
        <fullName evidence="3">Uncharacterized protein</fullName>
    </submittedName>
</protein>
<dbReference type="Proteomes" id="UP000325433">
    <property type="component" value="Unassembled WGS sequence"/>
</dbReference>
<feature type="compositionally biased region" description="Polar residues" evidence="1">
    <location>
        <begin position="580"/>
        <end position="593"/>
    </location>
</feature>
<dbReference type="AlphaFoldDB" id="A0A5N6WA96"/>
<feature type="region of interest" description="Disordered" evidence="1">
    <location>
        <begin position="542"/>
        <end position="570"/>
    </location>
</feature>
<keyword evidence="2" id="KW-0812">Transmembrane</keyword>
<dbReference type="EMBL" id="ML738302">
    <property type="protein sequence ID" value="KAE8317366.1"/>
    <property type="molecule type" value="Genomic_DNA"/>
</dbReference>
<evidence type="ECO:0000256" key="2">
    <source>
        <dbReference type="SAM" id="Phobius"/>
    </source>
</evidence>
<gene>
    <name evidence="3" type="ORF">BDV41DRAFT_39536</name>
</gene>
<accession>A0A5N6WA96</accession>
<feature type="transmembrane region" description="Helical" evidence="2">
    <location>
        <begin position="807"/>
        <end position="828"/>
    </location>
</feature>
<sequence>MNEELLSSKECLNTVRLTSGLAEQGQRKTRHYDSFVKSSISALGMMTDKTLQELKAEALSRNLQLEKLNQFTNKELYGDSAKNDGSSSSGWLMEKSKPHTIMFTDKDIDTGNVSTTSDPIHGVGDYLSDISKPPSVFSLATMPSTAFTTDTRLTADEIRTAIDELVCIFLEDAEIDYLFREAILKRHIASDHLDRNFRRLMKRFAINLKDEAQEAIDLDLANLILSRVSLVAEKIGTKFRQESSRLDTFPQMHGAAFGHVQDIHDVSSDEENDLEKPGIDDRFTRLVSHGRSFIEESAAFQKLRVEFKNFLMPTVKPILLDFSFNSKEWMIRCFWSLESLLSSIGPREESDSPDPIPTRPSAVSPPREIVLFSEPIDLNTNIHSPERPTSWHISRSIGCLGLSFNINHLLWAVRIAWDPQKLFSIFGLQSLNPLPQHQIVVVCQPCCESEPHFGSSTLFTWECVGVESNVDKKRFRGRIAWDPAEVLRSLYLRERKVPKHHKRFRWTNRYGKRLYDDYIEREPGALQALQNYLDVSTVPKKKIMPSENDQSSSRAASLYTPNTQPTPTILPLTSVDIADQSVTNPDNSETSNVFHDVEQSTKPTRPLLLLACIKRHGRPVKLHQEFVTHIADDRQLFHALRQIYYNHRQRLESFWSLRTLHSIHFMRFIYAGNSYIDVRCHGEICTPNNPCACIPPPNLVPPLGTSYQCHPIPPRQSPPVGPELMMDFFNDPNGRAPGSDLVIQQLPKKMDSELTSDGIEVMTAWGIFYRESLDWKRIWVALGLAFFLPSLLYGILWGILRKDIQGAFGVAAWWMTGATIVVGMMGSLL</sequence>
<name>A0A5N6WA96_9EURO</name>
<evidence type="ECO:0000313" key="4">
    <source>
        <dbReference type="Proteomes" id="UP000325433"/>
    </source>
</evidence>
<proteinExistence type="predicted"/>
<keyword evidence="2" id="KW-1133">Transmembrane helix</keyword>
<reference evidence="4" key="1">
    <citation type="submission" date="2019-04" db="EMBL/GenBank/DDBJ databases">
        <title>Friends and foes A comparative genomics studyof 23 Aspergillus species from section Flavi.</title>
        <authorList>
            <consortium name="DOE Joint Genome Institute"/>
            <person name="Kjaerbolling I."/>
            <person name="Vesth T."/>
            <person name="Frisvad J.C."/>
            <person name="Nybo J.L."/>
            <person name="Theobald S."/>
            <person name="Kildgaard S."/>
            <person name="Isbrandt T."/>
            <person name="Kuo A."/>
            <person name="Sato A."/>
            <person name="Lyhne E.K."/>
            <person name="Kogle M.E."/>
            <person name="Wiebenga A."/>
            <person name="Kun R.S."/>
            <person name="Lubbers R.J."/>
            <person name="Makela M.R."/>
            <person name="Barry K."/>
            <person name="Chovatia M."/>
            <person name="Clum A."/>
            <person name="Daum C."/>
            <person name="Haridas S."/>
            <person name="He G."/>
            <person name="LaButti K."/>
            <person name="Lipzen A."/>
            <person name="Mondo S."/>
            <person name="Riley R."/>
            <person name="Salamov A."/>
            <person name="Simmons B.A."/>
            <person name="Magnuson J.K."/>
            <person name="Henrissat B."/>
            <person name="Mortensen U.H."/>
            <person name="Larsen T.O."/>
            <person name="Devries R.P."/>
            <person name="Grigoriev I.V."/>
            <person name="Machida M."/>
            <person name="Baker S.E."/>
            <person name="Andersen M.R."/>
        </authorList>
    </citation>
    <scope>NUCLEOTIDE SEQUENCE [LARGE SCALE GENOMIC DNA]</scope>
    <source>
        <strain evidence="4">CBS 130015</strain>
    </source>
</reference>
<feature type="region of interest" description="Disordered" evidence="1">
    <location>
        <begin position="580"/>
        <end position="599"/>
    </location>
</feature>
<keyword evidence="2" id="KW-0472">Membrane</keyword>
<evidence type="ECO:0000313" key="3">
    <source>
        <dbReference type="EMBL" id="KAE8317366.1"/>
    </source>
</evidence>
<organism evidence="3 4">
    <name type="scientific">Aspergillus transmontanensis</name>
    <dbReference type="NCBI Taxonomy" id="1034304"/>
    <lineage>
        <taxon>Eukaryota</taxon>
        <taxon>Fungi</taxon>
        <taxon>Dikarya</taxon>
        <taxon>Ascomycota</taxon>
        <taxon>Pezizomycotina</taxon>
        <taxon>Eurotiomycetes</taxon>
        <taxon>Eurotiomycetidae</taxon>
        <taxon>Eurotiales</taxon>
        <taxon>Aspergillaceae</taxon>
        <taxon>Aspergillus</taxon>
        <taxon>Aspergillus subgen. Circumdati</taxon>
    </lineage>
</organism>
<feature type="transmembrane region" description="Helical" evidence="2">
    <location>
        <begin position="778"/>
        <end position="800"/>
    </location>
</feature>
<keyword evidence="4" id="KW-1185">Reference proteome</keyword>
<feature type="compositionally biased region" description="Polar residues" evidence="1">
    <location>
        <begin position="547"/>
        <end position="567"/>
    </location>
</feature>
<evidence type="ECO:0000256" key="1">
    <source>
        <dbReference type="SAM" id="MobiDB-lite"/>
    </source>
</evidence>